<protein>
    <submittedName>
        <fullName evidence="1">Uncharacterized protein</fullName>
    </submittedName>
</protein>
<organism evidence="1 2">
    <name type="scientific">Pieris brassicae</name>
    <name type="common">White butterfly</name>
    <name type="synonym">Large white butterfly</name>
    <dbReference type="NCBI Taxonomy" id="7116"/>
    <lineage>
        <taxon>Eukaryota</taxon>
        <taxon>Metazoa</taxon>
        <taxon>Ecdysozoa</taxon>
        <taxon>Arthropoda</taxon>
        <taxon>Hexapoda</taxon>
        <taxon>Insecta</taxon>
        <taxon>Pterygota</taxon>
        <taxon>Neoptera</taxon>
        <taxon>Endopterygota</taxon>
        <taxon>Lepidoptera</taxon>
        <taxon>Glossata</taxon>
        <taxon>Ditrysia</taxon>
        <taxon>Papilionoidea</taxon>
        <taxon>Pieridae</taxon>
        <taxon>Pierinae</taxon>
        <taxon>Pieris</taxon>
    </lineage>
</organism>
<accession>A0A9P0TG91</accession>
<reference evidence="1" key="1">
    <citation type="submission" date="2022-05" db="EMBL/GenBank/DDBJ databases">
        <authorList>
            <person name="Okamura Y."/>
        </authorList>
    </citation>
    <scope>NUCLEOTIDE SEQUENCE</scope>
</reference>
<dbReference type="EMBL" id="CALOZG010000008">
    <property type="protein sequence ID" value="CAH4029384.1"/>
    <property type="molecule type" value="Genomic_DNA"/>
</dbReference>
<proteinExistence type="predicted"/>
<dbReference type="Proteomes" id="UP001152562">
    <property type="component" value="Unassembled WGS sequence"/>
</dbReference>
<comment type="caution">
    <text evidence="1">The sequence shown here is derived from an EMBL/GenBank/DDBJ whole genome shotgun (WGS) entry which is preliminary data.</text>
</comment>
<name>A0A9P0TG91_PIEBR</name>
<evidence type="ECO:0000313" key="1">
    <source>
        <dbReference type="EMBL" id="CAH4029384.1"/>
    </source>
</evidence>
<dbReference type="AlphaFoldDB" id="A0A9P0TG91"/>
<gene>
    <name evidence="1" type="ORF">PIBRA_LOCUS6139</name>
</gene>
<keyword evidence="2" id="KW-1185">Reference proteome</keyword>
<sequence length="156" mass="17341">MAEVSDSNQFFVGVGKNLAENIIQKNCSNSVVECSSEGNTSHNSLVMLATDECEVERFAKILRSYKAIIGPPTWGEVVTQSGLDSVTDWHSDNVLTLNAVKTKYMAFTKQGCHPQHQWTNVTSATLKWFVIAFGCKTPLQLEWCTSRFANHCSFTV</sequence>
<evidence type="ECO:0000313" key="2">
    <source>
        <dbReference type="Proteomes" id="UP001152562"/>
    </source>
</evidence>